<dbReference type="InterPro" id="IPR029295">
    <property type="entry name" value="SnAC"/>
</dbReference>
<dbReference type="EMBL" id="CADEPM010000002">
    <property type="protein sequence ID" value="CAB3401145.1"/>
    <property type="molecule type" value="Genomic_DNA"/>
</dbReference>
<dbReference type="PROSITE" id="PS51204">
    <property type="entry name" value="HSA"/>
    <property type="match status" value="1"/>
</dbReference>
<dbReference type="Gene3D" id="3.40.50.150">
    <property type="entry name" value="Vaccinia Virus protein VP39"/>
    <property type="match status" value="1"/>
</dbReference>
<feature type="compositionally biased region" description="Basic residues" evidence="8">
    <location>
        <begin position="1930"/>
        <end position="1940"/>
    </location>
</feature>
<evidence type="ECO:0000256" key="4">
    <source>
        <dbReference type="ARBA" id="ARBA00023117"/>
    </source>
</evidence>
<dbReference type="GO" id="GO:0042393">
    <property type="term" value="F:histone binding"/>
    <property type="evidence" value="ECO:0007669"/>
    <property type="project" value="InterPro"/>
</dbReference>
<dbReference type="InterPro" id="IPR000330">
    <property type="entry name" value="SNF2_N"/>
</dbReference>
<feature type="compositionally biased region" description="Basic and acidic residues" evidence="8">
    <location>
        <begin position="1851"/>
        <end position="1883"/>
    </location>
</feature>
<feature type="compositionally biased region" description="Pro residues" evidence="8">
    <location>
        <begin position="1544"/>
        <end position="1553"/>
    </location>
</feature>
<dbReference type="SMART" id="SM00573">
    <property type="entry name" value="HSA"/>
    <property type="match status" value="1"/>
</dbReference>
<evidence type="ECO:0000313" key="13">
    <source>
        <dbReference type="Proteomes" id="UP000494206"/>
    </source>
</evidence>
<feature type="compositionally biased region" description="Pro residues" evidence="8">
    <location>
        <begin position="1514"/>
        <end position="1530"/>
    </location>
</feature>
<organism evidence="12 13">
    <name type="scientific">Caenorhabditis bovis</name>
    <dbReference type="NCBI Taxonomy" id="2654633"/>
    <lineage>
        <taxon>Eukaryota</taxon>
        <taxon>Metazoa</taxon>
        <taxon>Ecdysozoa</taxon>
        <taxon>Nematoda</taxon>
        <taxon>Chromadorea</taxon>
        <taxon>Rhabditida</taxon>
        <taxon>Rhabditina</taxon>
        <taxon>Rhabditomorpha</taxon>
        <taxon>Rhabditoidea</taxon>
        <taxon>Rhabditidae</taxon>
        <taxon>Peloderinae</taxon>
        <taxon>Caenorhabditis</taxon>
    </lineage>
</organism>
<dbReference type="InterPro" id="IPR049730">
    <property type="entry name" value="SNF2/RAD54-like_C"/>
</dbReference>
<dbReference type="InterPro" id="IPR001650">
    <property type="entry name" value="Helicase_C-like"/>
</dbReference>
<keyword evidence="2" id="KW-0378">Hydrolase</keyword>
<dbReference type="FunFam" id="3.40.50.300:FF:003020">
    <property type="entry name" value="SNF2-related domain-containing protein"/>
    <property type="match status" value="1"/>
</dbReference>
<evidence type="ECO:0000256" key="7">
    <source>
        <dbReference type="ARBA" id="ARBA00023242"/>
    </source>
</evidence>
<dbReference type="Pfam" id="PF07529">
    <property type="entry name" value="HSA"/>
    <property type="match status" value="1"/>
</dbReference>
<dbReference type="Pfam" id="PF14619">
    <property type="entry name" value="SnAC"/>
    <property type="match status" value="1"/>
</dbReference>
<feature type="region of interest" description="Disordered" evidence="8">
    <location>
        <begin position="1780"/>
        <end position="1973"/>
    </location>
</feature>
<keyword evidence="7" id="KW-0539">Nucleus</keyword>
<dbReference type="GO" id="GO:0006355">
    <property type="term" value="P:regulation of DNA-templated transcription"/>
    <property type="evidence" value="ECO:0007669"/>
    <property type="project" value="InterPro"/>
</dbReference>
<comment type="subcellular location">
    <subcellularLocation>
        <location evidence="1">Nucleus</location>
    </subcellularLocation>
</comment>
<keyword evidence="4" id="KW-0103">Bromodomain</keyword>
<feature type="domain" description="Helicase ATP-binding" evidence="9">
    <location>
        <begin position="786"/>
        <end position="951"/>
    </location>
</feature>
<accession>A0A8S1EJA5</accession>
<evidence type="ECO:0000256" key="8">
    <source>
        <dbReference type="SAM" id="MobiDB-lite"/>
    </source>
</evidence>
<dbReference type="CDD" id="cd18793">
    <property type="entry name" value="SF2_C_SNF"/>
    <property type="match status" value="1"/>
</dbReference>
<comment type="caution">
    <text evidence="12">The sequence shown here is derived from an EMBL/GenBank/DDBJ whole genome shotgun (WGS) entry which is preliminary data.</text>
</comment>
<dbReference type="Pfam" id="PF00176">
    <property type="entry name" value="SNF2-rel_dom"/>
    <property type="match status" value="1"/>
</dbReference>
<feature type="compositionally biased region" description="Low complexity" evidence="8">
    <location>
        <begin position="1800"/>
        <end position="1810"/>
    </location>
</feature>
<reference evidence="12 13" key="1">
    <citation type="submission" date="2020-04" db="EMBL/GenBank/DDBJ databases">
        <authorList>
            <person name="Laetsch R D."/>
            <person name="Stevens L."/>
            <person name="Kumar S."/>
            <person name="Blaxter L. M."/>
        </authorList>
    </citation>
    <scope>NUCLEOTIDE SEQUENCE [LARGE SCALE GENOMIC DNA]</scope>
</reference>
<sequence length="1973" mass="227768">MKFDPYVNLGMIKLTATKLQCKESCIYHSIKFVVQGKECIPDTNVCFQIVDSYMIEFGQFVAKRDLVLSDFTEYSLTGVEIEPTKPLSWENVNSREWPVNKLVINARYARLLIAAGFFMESMTFDENEPKKVLIAGLGGGVISNFLGEVAYLNIKTTVVEIEPKIIEIAEKYFDHEQTADVNVIQGDIHNVLDKKIGDERYNLIIIDACENRVADIMCPSVLTRDFVKNVKDHLEANGTVAVNIFITSDHDKNEKMILKLYETEFDSCFFMEYMIDRKVLICTPRKNWTWDENKKSMHKRLEEVDDIFEFQLHRFFAKTNEFAANNDYSLPPRLTPIEPDNIPRNDRFPNLSHESKCRYAQKVKAALQSMEMLGLQSDPRYYKMKIFLAQFTEEKLESFETPPRNGKVKFTDVQMKQLKAQIAVYHILKNNAPLSQELRKDAISYPPQEPYVPGSKGMVSYLNYFEKFTQITRELPFVKRDAIDFGTIPARDIQKEKDLIIRERLKEKAKLIERNLNRFPPEMQTKAKIEMRALRLVGFQAQVRDEAMAYVKKVIPKEFLLNPYSIRRSKEEYQKELKGCHWKMVLEKQRRQKNNNFLHALVKHAREFKDFHKQNMAKHNRVRKQMTLHHQSIAREKKRDEMRNEKLRIQKLIQEDEEGYRAMLDEKKDQRLVYLLQQTDVYIDSLCTLVKKHQGHDDPKEPSLMERRRDEFAGLDAEEKAKKILEKARQEEDEYEVENPKDQMENYYATAHQTREVITEQHSMMGEGDPNLRLKPYQIKGLEWLVSLYNNNLNGILADEMGLGKTIQTISFITYLMQMKRNIGPYLVIVPLSTISNWFNEFIKWAPKVQVIVYKGNKDCRKATEPAIKSGKFHVLLTTFEYVLKEKALLSKLRWKYMIIDEGHRLKNSNCKLTSLLNTHFQTQHRLLITGTPLQNKLPELWALLNFLLPTIFSSCGTFEQWFNAPFATTGEKVELTDEETMLIIRRLHKVLRPFLLRRLKKEVESQLPEKTEYIVKCDMSALQNVLYTHMQQGLLLDGKMSTGSKTLMNTMMHLRKLCNHPFLFPHVEESCRVFWNVPEVSGYNLMRVSGKLELLDRILPKLRVTDHRVLIFFQMTSMMTILEDYLTYRKYRYLRLDGSTKPDERGELLKKFNDPSSPYFLFLLSTRAGGLGLNLQTADTVILFDSDWNPHQDMQAQDRAHRIGQKQEVRVLRLVTANSVEEKILSAAKFKLNVDEKVIQAGKFDNRSTGEERKQMLEQIIRAEAQDRTTAEVPDDEAINDMLARTEEEIQIFSKMDSDRYKEEKRMKPRLLTQKEIPQDLLRASIEVKNQQKAKEEGKLVQYEVLPGSRRKRKEVDYSLDSMTDEQFDRRINGIASPPKEKTPPPPRVVDKEGFVAPFPPKKRRRLSKNGEMEKQLLEERSRKENEEKERKEKEELEKKEMEDQEKRMLKEMRKKEKRKHHGDLDESEKKKKRMKEKKAEKESEKERTESEEKATLKKITILPSSLSNAPSRPLPIPPPLPKAAPLPPVLQKEVSDASTPPKSTPVPPPLPKAGETPSPLKKKLIPPPLPRPRPIPPPLPKSVKVAASKTNQEEAVAKPEKSDSQPKLTLKLPSAKSTESEAAPKLKLKIPSSKPTEEDHLLKPKVKAPAAQTAETESIPKLTVKLPPPRTTENEPTPKLAIKLPAPQSEETEPAPKLTIKLPVPKKAEAEEHVPKLTLKLSIPKPAEAESPSKPFNVESVKNPTESDSINHPPIPKLRIPLKPPVVDQSPLRIKLILPKPQTLDCEPGPSPKPEVNSGSHSESSSGSKLKKLHSKAGRMTGHPRAGRMTGIPKHGNRSLHPRAARMTGRPEHGRKSSELKIEPISLERKEEPKPDAKEEPNGESSSVTNSLVISHPDKPTLKLKIKLPMCEPSVETDETSDKEKVKKDKKKKKKRKHESLDEEAERERKLAKRAKKERERLQRELDDLNA</sequence>
<dbReference type="SMART" id="SM00951">
    <property type="entry name" value="QLQ"/>
    <property type="match status" value="1"/>
</dbReference>
<dbReference type="Pfam" id="PF01564">
    <property type="entry name" value="Spermine_synth"/>
    <property type="match status" value="1"/>
</dbReference>
<dbReference type="PROSITE" id="PS51194">
    <property type="entry name" value="HELICASE_CTER"/>
    <property type="match status" value="1"/>
</dbReference>
<keyword evidence="6" id="KW-0804">Transcription</keyword>
<feature type="compositionally biased region" description="Basic and acidic residues" evidence="8">
    <location>
        <begin position="1410"/>
        <end position="1456"/>
    </location>
</feature>
<dbReference type="InterPro" id="IPR014001">
    <property type="entry name" value="Helicase_ATP-bd"/>
</dbReference>
<feature type="compositionally biased region" description="Pro residues" evidence="8">
    <location>
        <begin position="1567"/>
        <end position="1582"/>
    </location>
</feature>
<dbReference type="Gene3D" id="1.20.5.170">
    <property type="match status" value="1"/>
</dbReference>
<keyword evidence="5" id="KW-0010">Activator</keyword>
<feature type="compositionally biased region" description="Basic residues" evidence="8">
    <location>
        <begin position="1837"/>
        <end position="1846"/>
    </location>
</feature>
<dbReference type="InterPro" id="IPR038718">
    <property type="entry name" value="SNF2-like_sf"/>
</dbReference>
<dbReference type="CDD" id="cd02440">
    <property type="entry name" value="AdoMet_MTases"/>
    <property type="match status" value="1"/>
</dbReference>
<feature type="compositionally biased region" description="Polar residues" evidence="8">
    <location>
        <begin position="1742"/>
        <end position="1752"/>
    </location>
</feature>
<evidence type="ECO:0000259" key="11">
    <source>
        <dbReference type="PROSITE" id="PS51204"/>
    </source>
</evidence>
<feature type="domain" description="Helicase C-terminal" evidence="10">
    <location>
        <begin position="1095"/>
        <end position="1262"/>
    </location>
</feature>
<dbReference type="GO" id="GO:0005524">
    <property type="term" value="F:ATP binding"/>
    <property type="evidence" value="ECO:0007669"/>
    <property type="project" value="InterPro"/>
</dbReference>
<evidence type="ECO:0000259" key="9">
    <source>
        <dbReference type="PROSITE" id="PS51192"/>
    </source>
</evidence>
<dbReference type="GO" id="GO:0016787">
    <property type="term" value="F:hydrolase activity"/>
    <property type="evidence" value="ECO:0007669"/>
    <property type="project" value="UniProtKB-KW"/>
</dbReference>
<dbReference type="SMART" id="SM00490">
    <property type="entry name" value="HELICc"/>
    <property type="match status" value="1"/>
</dbReference>
<dbReference type="PANTHER" id="PTHR10799">
    <property type="entry name" value="SNF2/RAD54 HELICASE FAMILY"/>
    <property type="match status" value="1"/>
</dbReference>
<feature type="domain" description="HSA" evidence="11">
    <location>
        <begin position="582"/>
        <end position="654"/>
    </location>
</feature>
<evidence type="ECO:0000313" key="12">
    <source>
        <dbReference type="EMBL" id="CAB3401145.1"/>
    </source>
</evidence>
<dbReference type="PROSITE" id="PS51192">
    <property type="entry name" value="HELICASE_ATP_BIND_1"/>
    <property type="match status" value="1"/>
</dbReference>
<evidence type="ECO:0000256" key="5">
    <source>
        <dbReference type="ARBA" id="ARBA00023159"/>
    </source>
</evidence>
<dbReference type="FunFam" id="3.40.50.10810:FF:000008">
    <property type="entry name" value="Chromatin structure-remodeling complex subunit snf21"/>
    <property type="match status" value="1"/>
</dbReference>
<dbReference type="Pfam" id="PF08880">
    <property type="entry name" value="QLQ"/>
    <property type="match status" value="1"/>
</dbReference>
<dbReference type="CDD" id="cd17996">
    <property type="entry name" value="DEXHc_SMARCA2_SMARCA4"/>
    <property type="match status" value="1"/>
</dbReference>
<feature type="region of interest" description="Disordered" evidence="8">
    <location>
        <begin position="1357"/>
        <end position="1766"/>
    </location>
</feature>
<keyword evidence="13" id="KW-1185">Reference proteome</keyword>
<evidence type="ECO:0000256" key="6">
    <source>
        <dbReference type="ARBA" id="ARBA00023163"/>
    </source>
</evidence>
<evidence type="ECO:0000259" key="10">
    <source>
        <dbReference type="PROSITE" id="PS51194"/>
    </source>
</evidence>
<dbReference type="Gene3D" id="3.40.50.10810">
    <property type="entry name" value="Tandem AAA-ATPase domain"/>
    <property type="match status" value="1"/>
</dbReference>
<evidence type="ECO:0000256" key="3">
    <source>
        <dbReference type="ARBA" id="ARBA00023015"/>
    </source>
</evidence>
<evidence type="ECO:0000256" key="1">
    <source>
        <dbReference type="ARBA" id="ARBA00004123"/>
    </source>
</evidence>
<protein>
    <submittedName>
        <fullName evidence="12">Uncharacterized protein</fullName>
    </submittedName>
</protein>
<dbReference type="InterPro" id="IPR029063">
    <property type="entry name" value="SAM-dependent_MTases_sf"/>
</dbReference>
<feature type="compositionally biased region" description="Polar residues" evidence="8">
    <location>
        <begin position="1885"/>
        <end position="1895"/>
    </location>
</feature>
<proteinExistence type="predicted"/>
<dbReference type="Gene3D" id="3.40.50.300">
    <property type="entry name" value="P-loop containing nucleotide triphosphate hydrolases"/>
    <property type="match status" value="1"/>
</dbReference>
<dbReference type="OrthoDB" id="6017at2759"/>
<dbReference type="InterPro" id="IPR014978">
    <property type="entry name" value="Gln-Leu-Gln_QLQ"/>
</dbReference>
<dbReference type="SUPFAM" id="SSF53335">
    <property type="entry name" value="S-adenosyl-L-methionine-dependent methyltransferases"/>
    <property type="match status" value="1"/>
</dbReference>
<dbReference type="GO" id="GO:0005634">
    <property type="term" value="C:nucleus"/>
    <property type="evidence" value="ECO:0007669"/>
    <property type="project" value="UniProtKB-SubCell"/>
</dbReference>
<feature type="compositionally biased region" description="Basic and acidic residues" evidence="8">
    <location>
        <begin position="1959"/>
        <end position="1973"/>
    </location>
</feature>
<evidence type="ECO:0000256" key="2">
    <source>
        <dbReference type="ARBA" id="ARBA00022801"/>
    </source>
</evidence>
<dbReference type="InterPro" id="IPR014012">
    <property type="entry name" value="HSA_dom"/>
</dbReference>
<feature type="compositionally biased region" description="Basic and acidic residues" evidence="8">
    <location>
        <begin position="1479"/>
        <end position="1497"/>
    </location>
</feature>
<dbReference type="Pfam" id="PF00271">
    <property type="entry name" value="Helicase_C"/>
    <property type="match status" value="1"/>
</dbReference>
<dbReference type="InterPro" id="IPR027417">
    <property type="entry name" value="P-loop_NTPase"/>
</dbReference>
<name>A0A8S1EJA5_9PELO</name>
<keyword evidence="3" id="KW-0805">Transcription regulation</keyword>
<dbReference type="Proteomes" id="UP000494206">
    <property type="component" value="Unassembled WGS sequence"/>
</dbReference>
<gene>
    <name evidence="12" type="ORF">CBOVIS_LOCUS3939</name>
</gene>
<dbReference type="SUPFAM" id="SSF52540">
    <property type="entry name" value="P-loop containing nucleoside triphosphate hydrolases"/>
    <property type="match status" value="2"/>
</dbReference>
<feature type="compositionally biased region" description="Basic and acidic residues" evidence="8">
    <location>
        <begin position="1380"/>
        <end position="1395"/>
    </location>
</feature>
<feature type="compositionally biased region" description="Basic and acidic residues" evidence="8">
    <location>
        <begin position="1708"/>
        <end position="1717"/>
    </location>
</feature>
<dbReference type="SMART" id="SM00487">
    <property type="entry name" value="DEXDc"/>
    <property type="match status" value="1"/>
</dbReference>
<feature type="compositionally biased region" description="Basic and acidic residues" evidence="8">
    <location>
        <begin position="1593"/>
        <end position="1606"/>
    </location>
</feature>
<dbReference type="SMART" id="SM01314">
    <property type="entry name" value="SnAC"/>
    <property type="match status" value="1"/>
</dbReference>